<dbReference type="InterPro" id="IPR025667">
    <property type="entry name" value="SprB_repeat"/>
</dbReference>
<evidence type="ECO:0000256" key="3">
    <source>
        <dbReference type="ARBA" id="ARBA00022729"/>
    </source>
</evidence>
<evidence type="ECO:0000256" key="6">
    <source>
        <dbReference type="SAM" id="SignalP"/>
    </source>
</evidence>
<dbReference type="InterPro" id="IPR026444">
    <property type="entry name" value="Secre_tail"/>
</dbReference>
<dbReference type="RefSeq" id="WP_345253684.1">
    <property type="nucleotide sequence ID" value="NZ_BAABGY010000002.1"/>
</dbReference>
<sequence length="1777" mass="178446">MRKTIARKLGLLAASVCLALSSIAQSGTADGTYVMGTLGALNSGGTGFRKLGDKFVVSNIFIADGSSNIFINQGTNGAAETVVWKAENGVSNPAVLRTFTFKDLTFYAVTSTSSQVTHQIHVFTLLMKDYYGNTIAQHELASPFTPVRATTSSNANANKVSLLPFTSPWPAAGYNNVASITLTIQFTAASNVSVDELNFNKITIANASAAIPTSLAVGTISGSPFCAGASVSIPYTSSGINSGNTFTAQLSDGSGSFASPVTLGTASGNAASGTISGTIPAATATGTGYRIRIVSNDPAVTSSDNGSNLTINAKPSATISSTTNVACNGGSTGALTAAASGGTPGYNYSWSPSGGTNATATGLTAGAYSVTVSDSKGCTASAPATITQPSALSVSTAKLDVACYGGATGTASVSVSGGTGFGTYTYSWSPSGGTGNAASGLTAGNYTVTITDANSCQATRNFTINQPSSALSATTVVSNVSCFGGNNGTINLTPSGGTAPYSYNWGGGVTTEDRTGLAAGTYSVTVTDDNGCVETLNNITVGQPATAVSGTTVVTNVACFGGNTGAINLTPTGGTGTSYSYNWIGSGVTTEDRTNLTAGTYQVQISDEIGCTGTVSNISVSQPTSPVSGTTVVTNVACFGGNNGAINLTPTGGVGNYTYNWQSGPTTQDRTNLIAGFYTVTITDDNGCTGTVSNISVSQPASPVSGTTVVTNVACFGGTNGAINLTPSGGVGNYTYNWIGGGVTTQDRTGLAAGLYTVVITDNNGCTGTISNISVTQPSSPVSGTTVVTAASCAGSDGAIDLTPTGGTGPYTYNWIGSGVTSQDRSGLAAGTYSVQITDDNGCTGTVQVTVGTNTPTVNTVSNQTVCAGNSTSVTFSGANASSYTWTNNNTAIGLPASGTGNIASFTTTNAGNTPIVATITVTPQSAGCSGTATSFTITVNPAVAGGALSFGTGNDYAISNANIGISGNAPRTIEYYAQLSGTYAHQLNWGSTGNTNQVFGTFTINNRLYVYGWGPGDYEVPNFVTDGNWHHVAVTYNGTVIKVYIDGVEKTPAAGVARSYNTANGRLVIGMREDINNNVAAFTGKMDEVRVWNRALCFAEINNNRNGELQLPQAGLVAYYKMNAGTADCNNAGLNTLTDATGSNHATLVNFALSGSTSNWTAGYVSGNTPVYTAPSATIAYGASPYAVGTGTAAVTFTGTTGGTFSSTTGLSINGSTGTINLAASQPGTYTVTYQVSAAGGCDPFSTTTSVTLVNPFSATIAYGGSPYCDATGTATVTRTGTTGGTYSATPAGLAIDATTGTIDLGASQPGTYTVRYGTSPSDFTTTQVTIRPASAVNPTPNYTYCAGAATSPIVFTGIPGLSYSWTSTGNTGMGTSGTGTIPSFTATNNGTSPVEDRILVMAQGGTGCGALKPHVFRLTVNPTPALSTPSAQVLCAGSNASVAFAASLAGSTVSWTNNNTAIGLGAIGTDDINPFMTVNNTGSVQVATITATPRLMGCTGTPVSTTITVNPAAGTIAYDQAAYCQAGPAYLRNSGATGGVYTSTPGLVLHPATGVVNLAQSTPGTYTVTYTVASGGGCAATAATSITINPQASVDAPNNRVFCTATNTTPIVFTGSAASYSWTNDNPAIGLSASGTGNIPSFMASAGDQTAVIHVTPVGNGSTTCPGKTRVFRIYVRSCAVTISGDTGGDASTSRISTVQVSPNPSVGLTTVTLTQSGSYTLQLVNRLGAPMSAPRAFTGNRTQVDLSGLTPGSYLLRIVNTRTGEVKQQQVIKL</sequence>
<protein>
    <recommendedName>
        <fullName evidence="7">Ig-like domain-containing protein</fullName>
    </recommendedName>
</protein>
<keyword evidence="5" id="KW-1015">Disulfide bond</keyword>
<evidence type="ECO:0000256" key="5">
    <source>
        <dbReference type="ARBA" id="ARBA00023157"/>
    </source>
</evidence>
<feature type="domain" description="Ig-like" evidence="7">
    <location>
        <begin position="315"/>
        <end position="395"/>
    </location>
</feature>
<gene>
    <name evidence="8" type="ORF">GCM10023184_08690</name>
</gene>
<dbReference type="InterPro" id="IPR013320">
    <property type="entry name" value="ConA-like_dom_sf"/>
</dbReference>
<dbReference type="Pfam" id="PF13573">
    <property type="entry name" value="SprB"/>
    <property type="match status" value="7"/>
</dbReference>
<dbReference type="Gene3D" id="2.60.40.740">
    <property type="match status" value="4"/>
</dbReference>
<evidence type="ECO:0000256" key="2">
    <source>
        <dbReference type="ARBA" id="ARBA00022723"/>
    </source>
</evidence>
<feature type="signal peptide" evidence="6">
    <location>
        <begin position="1"/>
        <end position="26"/>
    </location>
</feature>
<comment type="caution">
    <text evidence="8">The sequence shown here is derived from an EMBL/GenBank/DDBJ whole genome shotgun (WGS) entry which is preliminary data.</text>
</comment>
<dbReference type="InterPro" id="IPR006558">
    <property type="entry name" value="LamG-like"/>
</dbReference>
<keyword evidence="9" id="KW-1185">Reference proteome</keyword>
<dbReference type="InterPro" id="IPR051360">
    <property type="entry name" value="Neuronal_Pentraxin_Related"/>
</dbReference>
<dbReference type="Gene3D" id="2.60.120.200">
    <property type="match status" value="1"/>
</dbReference>
<keyword evidence="3 6" id="KW-0732">Signal</keyword>
<accession>A0ABP8GDI6</accession>
<reference evidence="9" key="1">
    <citation type="journal article" date="2019" name="Int. J. Syst. Evol. Microbiol.">
        <title>The Global Catalogue of Microorganisms (GCM) 10K type strain sequencing project: providing services to taxonomists for standard genome sequencing and annotation.</title>
        <authorList>
            <consortium name="The Broad Institute Genomics Platform"/>
            <consortium name="The Broad Institute Genome Sequencing Center for Infectious Disease"/>
            <person name="Wu L."/>
            <person name="Ma J."/>
        </authorList>
    </citation>
    <scope>NUCLEOTIDE SEQUENCE [LARGE SCALE GENOMIC DNA]</scope>
    <source>
        <strain evidence="9">JCM 17919</strain>
    </source>
</reference>
<dbReference type="SMART" id="SM00560">
    <property type="entry name" value="LamGL"/>
    <property type="match status" value="1"/>
</dbReference>
<dbReference type="SUPFAM" id="SSF49899">
    <property type="entry name" value="Concanavalin A-like lectins/glucanases"/>
    <property type="match status" value="1"/>
</dbReference>
<dbReference type="PANTHER" id="PTHR19277">
    <property type="entry name" value="PENTRAXIN"/>
    <property type="match status" value="1"/>
</dbReference>
<dbReference type="Pfam" id="PF13385">
    <property type="entry name" value="Laminin_G_3"/>
    <property type="match status" value="1"/>
</dbReference>
<keyword evidence="4" id="KW-0106">Calcium</keyword>
<dbReference type="PANTHER" id="PTHR19277:SF125">
    <property type="entry name" value="B6"/>
    <property type="match status" value="1"/>
</dbReference>
<dbReference type="Proteomes" id="UP001501725">
    <property type="component" value="Unassembled WGS sequence"/>
</dbReference>
<dbReference type="EMBL" id="BAABGY010000002">
    <property type="protein sequence ID" value="GAA4322357.1"/>
    <property type="molecule type" value="Genomic_DNA"/>
</dbReference>
<evidence type="ECO:0000313" key="8">
    <source>
        <dbReference type="EMBL" id="GAA4322357.1"/>
    </source>
</evidence>
<proteinExistence type="predicted"/>
<evidence type="ECO:0000256" key="1">
    <source>
        <dbReference type="ARBA" id="ARBA00001913"/>
    </source>
</evidence>
<evidence type="ECO:0000313" key="9">
    <source>
        <dbReference type="Proteomes" id="UP001501725"/>
    </source>
</evidence>
<dbReference type="CDD" id="cd00110">
    <property type="entry name" value="LamG"/>
    <property type="match status" value="1"/>
</dbReference>
<dbReference type="InterPro" id="IPR001791">
    <property type="entry name" value="Laminin_G"/>
</dbReference>
<dbReference type="PROSITE" id="PS50835">
    <property type="entry name" value="IG_LIKE"/>
    <property type="match status" value="1"/>
</dbReference>
<evidence type="ECO:0000259" key="7">
    <source>
        <dbReference type="PROSITE" id="PS50835"/>
    </source>
</evidence>
<dbReference type="NCBIfam" id="TIGR04183">
    <property type="entry name" value="Por_Secre_tail"/>
    <property type="match status" value="1"/>
</dbReference>
<name>A0ABP8GDI6_9BACT</name>
<evidence type="ECO:0000256" key="4">
    <source>
        <dbReference type="ARBA" id="ARBA00022837"/>
    </source>
</evidence>
<comment type="cofactor">
    <cofactor evidence="1">
        <name>Ca(2+)</name>
        <dbReference type="ChEBI" id="CHEBI:29108"/>
    </cofactor>
</comment>
<feature type="chain" id="PRO_5045156879" description="Ig-like domain-containing protein" evidence="6">
    <location>
        <begin position="27"/>
        <end position="1777"/>
    </location>
</feature>
<organism evidence="8 9">
    <name type="scientific">Flaviaesturariibacter amylovorans</name>
    <dbReference type="NCBI Taxonomy" id="1084520"/>
    <lineage>
        <taxon>Bacteria</taxon>
        <taxon>Pseudomonadati</taxon>
        <taxon>Bacteroidota</taxon>
        <taxon>Chitinophagia</taxon>
        <taxon>Chitinophagales</taxon>
        <taxon>Chitinophagaceae</taxon>
        <taxon>Flaviaestuariibacter</taxon>
    </lineage>
</organism>
<keyword evidence="2" id="KW-0479">Metal-binding</keyword>
<dbReference type="InterPro" id="IPR007110">
    <property type="entry name" value="Ig-like_dom"/>
</dbReference>